<evidence type="ECO:0008006" key="4">
    <source>
        <dbReference type="Google" id="ProtNLM"/>
    </source>
</evidence>
<evidence type="ECO:0000313" key="3">
    <source>
        <dbReference type="Proteomes" id="UP001163255"/>
    </source>
</evidence>
<dbReference type="RefSeq" id="WP_262596987.1">
    <property type="nucleotide sequence ID" value="NZ_CP103300.1"/>
</dbReference>
<feature type="region of interest" description="Disordered" evidence="1">
    <location>
        <begin position="1"/>
        <end position="33"/>
    </location>
</feature>
<keyword evidence="3" id="KW-1185">Reference proteome</keyword>
<name>A0ABY6GSM3_9GAMM</name>
<accession>A0ABY6GSM3</accession>
<proteinExistence type="predicted"/>
<evidence type="ECO:0000256" key="1">
    <source>
        <dbReference type="SAM" id="MobiDB-lite"/>
    </source>
</evidence>
<evidence type="ECO:0000313" key="2">
    <source>
        <dbReference type="EMBL" id="UYM15131.1"/>
    </source>
</evidence>
<feature type="compositionally biased region" description="Basic and acidic residues" evidence="1">
    <location>
        <begin position="15"/>
        <end position="29"/>
    </location>
</feature>
<dbReference type="Proteomes" id="UP001163255">
    <property type="component" value="Chromosome"/>
</dbReference>
<gene>
    <name evidence="2" type="ORF">NX720_20030</name>
</gene>
<protein>
    <recommendedName>
        <fullName evidence="4">Fido domain-containing protein</fullName>
    </recommendedName>
</protein>
<sequence>MINSDRGSHQAITVRPKEPVEHSESDGEKCSVSGHSTAVRGLAVLPIISRSPIDQPSGMPGQATVQRASVSTADGVKTPVESSSGKYSEKVIEKANDLFDCLHKLTEIEVLALSSYSTDGLFPYLCSELQGSLVCEVVSKKLTCLLSDEGLNGEEKDQAMRLVVKRFNESSDYSDFQKKVINDFFEGVFVYLKQKAVFNDWESKGAGSTSTAPFHTSMHKLMAEGNKRENDTSWFCFNNEVGYLDRCCSAFMFLINELTMHPDIEVNMALLNKAAGIIGSLVCMNDSLYRVNANKGEDNTFFIELLKKGRIHNKSNLSDKDFKSLLIDFFEEEMKENGSSCFCIDDILKNISEHEGQPPYFEFTFKESSNSTDKKLLTFEMEYKSKDKQADCDELLKNYYKSVADKNEMLEIIEEVVSVCCEIQRRHPIGDGNGRLFFFILSSVLLYQKGIWLKETLYDPWPLIDSKPPVYIAAKLVDLCIKRPVFSSPLDWKAGLNEEERARVFCAVGELEEFKEIINRKPELLNAEFRTSNMYLLEAAAMNNRTEIVKFILENYPEKTSQNRLHYLLNSYYSKNFEAELVDVIQKAILRISLKRKRSFNDVR</sequence>
<reference evidence="2" key="1">
    <citation type="submission" date="2022-10" db="EMBL/GenBank/DDBJ databases">
        <title>Completed Genome Sequence of two octocoral isolated bacterium, Endozoicomonas euniceicola EF212T and Endozoicomonas gorgoniicola PS125T.</title>
        <authorList>
            <person name="Chiou Y.-J."/>
            <person name="Chen Y.-H."/>
        </authorList>
    </citation>
    <scope>NUCLEOTIDE SEQUENCE</scope>
    <source>
        <strain evidence="2">EF212</strain>
    </source>
</reference>
<organism evidence="2 3">
    <name type="scientific">Endozoicomonas euniceicola</name>
    <dbReference type="NCBI Taxonomy" id="1234143"/>
    <lineage>
        <taxon>Bacteria</taxon>
        <taxon>Pseudomonadati</taxon>
        <taxon>Pseudomonadota</taxon>
        <taxon>Gammaproteobacteria</taxon>
        <taxon>Oceanospirillales</taxon>
        <taxon>Endozoicomonadaceae</taxon>
        <taxon>Endozoicomonas</taxon>
    </lineage>
</organism>
<dbReference type="EMBL" id="CP103300">
    <property type="protein sequence ID" value="UYM15131.1"/>
    <property type="molecule type" value="Genomic_DNA"/>
</dbReference>